<comment type="similarity">
    <text evidence="2">Belongs to the EfeM/EfeO family.</text>
</comment>
<evidence type="ECO:0000313" key="7">
    <source>
        <dbReference type="EMBL" id="SFJ59173.1"/>
    </source>
</evidence>
<dbReference type="GeneID" id="96299157"/>
<comment type="subcellular location">
    <subcellularLocation>
        <location evidence="1">Periplasm</location>
    </subcellularLocation>
</comment>
<dbReference type="Pfam" id="PF09375">
    <property type="entry name" value="Peptidase_M75"/>
    <property type="match status" value="1"/>
</dbReference>
<dbReference type="Pfam" id="PF13473">
    <property type="entry name" value="Cupredoxin_1"/>
    <property type="match status" value="1"/>
</dbReference>
<evidence type="ECO:0000313" key="8">
    <source>
        <dbReference type="Proteomes" id="UP000199111"/>
    </source>
</evidence>
<dbReference type="InterPro" id="IPR038352">
    <property type="entry name" value="Imelysin_sf"/>
</dbReference>
<dbReference type="EMBL" id="FOQY01000010">
    <property type="protein sequence ID" value="SFJ59173.1"/>
    <property type="molecule type" value="Genomic_DNA"/>
</dbReference>
<dbReference type="PANTHER" id="PTHR39192">
    <property type="entry name" value="IRON UPTAKE SYSTEM COMPONENT EFEO"/>
    <property type="match status" value="1"/>
</dbReference>
<dbReference type="Gene3D" id="1.20.1420.20">
    <property type="entry name" value="M75 peptidase, HXXE motif"/>
    <property type="match status" value="1"/>
</dbReference>
<evidence type="ECO:0000256" key="2">
    <source>
        <dbReference type="ARBA" id="ARBA00005989"/>
    </source>
</evidence>
<dbReference type="PANTHER" id="PTHR39192:SF1">
    <property type="entry name" value="IRON UPTAKE SYSTEM COMPONENT EFEO"/>
    <property type="match status" value="1"/>
</dbReference>
<dbReference type="CDD" id="cd14656">
    <property type="entry name" value="Imelysin-like_EfeO"/>
    <property type="match status" value="1"/>
</dbReference>
<dbReference type="InterPro" id="IPR018976">
    <property type="entry name" value="Imelysin-like"/>
</dbReference>
<keyword evidence="3 4" id="KW-0732">Signal</keyword>
<dbReference type="PROSITE" id="PS51257">
    <property type="entry name" value="PROKAR_LIPOPROTEIN"/>
    <property type="match status" value="1"/>
</dbReference>
<accession>A0A1I3SKM1</accession>
<evidence type="ECO:0000256" key="4">
    <source>
        <dbReference type="SAM" id="SignalP"/>
    </source>
</evidence>
<keyword evidence="8" id="KW-1185">Reference proteome</keyword>
<evidence type="ECO:0000256" key="3">
    <source>
        <dbReference type="ARBA" id="ARBA00022729"/>
    </source>
</evidence>
<dbReference type="NCBIfam" id="NF041757">
    <property type="entry name" value="EfeO"/>
    <property type="match status" value="1"/>
</dbReference>
<feature type="domain" description="EfeO-type cupredoxin-like" evidence="6">
    <location>
        <begin position="54"/>
        <end position="130"/>
    </location>
</feature>
<dbReference type="InterPro" id="IPR053377">
    <property type="entry name" value="Iron_uptake_EfeM/EfeO"/>
</dbReference>
<dbReference type="InterPro" id="IPR050894">
    <property type="entry name" value="EfeM/EfeO_iron_uptake"/>
</dbReference>
<proteinExistence type="inferred from homology"/>
<reference evidence="8" key="1">
    <citation type="submission" date="2016-10" db="EMBL/GenBank/DDBJ databases">
        <authorList>
            <person name="Varghese N."/>
            <person name="Submissions S."/>
        </authorList>
    </citation>
    <scope>NUCLEOTIDE SEQUENCE [LARGE SCALE GENOMIC DNA]</scope>
    <source>
        <strain evidence="8">CGMCC 4.2126</strain>
    </source>
</reference>
<protein>
    <submittedName>
        <fullName evidence="7">Iron uptake system component EfeO</fullName>
    </submittedName>
</protein>
<dbReference type="Proteomes" id="UP000199111">
    <property type="component" value="Unassembled WGS sequence"/>
</dbReference>
<dbReference type="InterPro" id="IPR034981">
    <property type="entry name" value="Imelysin-like_EfeO/Algp7"/>
</dbReference>
<organism evidence="7 8">
    <name type="scientific">Streptosporangium canum</name>
    <dbReference type="NCBI Taxonomy" id="324952"/>
    <lineage>
        <taxon>Bacteria</taxon>
        <taxon>Bacillati</taxon>
        <taxon>Actinomycetota</taxon>
        <taxon>Actinomycetes</taxon>
        <taxon>Streptosporangiales</taxon>
        <taxon>Streptosporangiaceae</taxon>
        <taxon>Streptosporangium</taxon>
    </lineage>
</organism>
<evidence type="ECO:0000256" key="1">
    <source>
        <dbReference type="ARBA" id="ARBA00004418"/>
    </source>
</evidence>
<dbReference type="GO" id="GO:0042597">
    <property type="term" value="C:periplasmic space"/>
    <property type="evidence" value="ECO:0007669"/>
    <property type="project" value="UniProtKB-SubCell"/>
</dbReference>
<gene>
    <name evidence="7" type="ORF">SAMN05216275_11094</name>
</gene>
<feature type="chain" id="PRO_5038727921" evidence="4">
    <location>
        <begin position="25"/>
        <end position="396"/>
    </location>
</feature>
<dbReference type="RefSeq" id="WP_093887956.1">
    <property type="nucleotide sequence ID" value="NZ_FOQY01000010.1"/>
</dbReference>
<dbReference type="AlphaFoldDB" id="A0A1I3SKM1"/>
<name>A0A1I3SKM1_9ACTN</name>
<evidence type="ECO:0000259" key="6">
    <source>
        <dbReference type="Pfam" id="PF13473"/>
    </source>
</evidence>
<feature type="domain" description="Imelysin-like" evidence="5">
    <location>
        <begin position="159"/>
        <end position="388"/>
    </location>
</feature>
<sequence length="396" mass="41732">MPPVLRSVAACGFLAIALTACGSADDGAADGGLTTGSGSAAGPATHATPTGKVTETVDVAATDTTCVAAKTALPAGVVSFRAKNDGKQPTWLYLFRADKTVVGERANIAPGATGDLVVELAAGTYQLACKPGHEGDGIRQEVTVTGELAVQADPRVTRAVEDYRAYVATQVDDTIATTEKFVAAVRKGDVKKAKALYAPSRFGWESIEPVAEAFGDIDPKVDLREADLEQGQKWTGWHRLEKALWKAPDTVKKEAEYGDTLLTDLKELKARLPKAEITASSMANGAKELLDEVATGKVTGEEEAFSHTDLWDFKANVDGALKVYQLLTPIVMEKNPGLVTTLDAEFADLDKLLAKYAEGDGYVSYTDLSKDQVKELADAVNALAEPLSGLAAVAAS</sequence>
<feature type="signal peptide" evidence="4">
    <location>
        <begin position="1"/>
        <end position="24"/>
    </location>
</feature>
<evidence type="ECO:0000259" key="5">
    <source>
        <dbReference type="Pfam" id="PF09375"/>
    </source>
</evidence>
<dbReference type="InterPro" id="IPR028096">
    <property type="entry name" value="EfeO_Cupredoxin"/>
</dbReference>